<keyword evidence="2" id="KW-1185">Reference proteome</keyword>
<dbReference type="HOGENOM" id="CLU_2672722_0_0_1"/>
<evidence type="ECO:0000313" key="2">
    <source>
        <dbReference type="Proteomes" id="UP000031575"/>
    </source>
</evidence>
<dbReference type="EMBL" id="AWTV01000010">
    <property type="protein sequence ID" value="KIH87535.1"/>
    <property type="molecule type" value="Genomic_DNA"/>
</dbReference>
<protein>
    <submittedName>
        <fullName evidence="1">Uncharacterized protein</fullName>
    </submittedName>
</protein>
<proteinExistence type="predicted"/>
<dbReference type="GeneID" id="63678638"/>
<dbReference type="AlphaFoldDB" id="A0A0C2IKN3"/>
<organism evidence="1 2">
    <name type="scientific">Sporothrix brasiliensis 5110</name>
    <dbReference type="NCBI Taxonomy" id="1398154"/>
    <lineage>
        <taxon>Eukaryota</taxon>
        <taxon>Fungi</taxon>
        <taxon>Dikarya</taxon>
        <taxon>Ascomycota</taxon>
        <taxon>Pezizomycotina</taxon>
        <taxon>Sordariomycetes</taxon>
        <taxon>Sordariomycetidae</taxon>
        <taxon>Ophiostomatales</taxon>
        <taxon>Ophiostomataceae</taxon>
        <taxon>Sporothrix</taxon>
    </lineage>
</organism>
<accession>A0A0C2IKN3</accession>
<sequence>MAGNNAPRASAQITAIALNGPANVNASVSAMPHLPTGMVPHQSRAVPPLTTYMAGDDRTPWVPLTLNSNFIRNKN</sequence>
<comment type="caution">
    <text evidence="1">The sequence shown here is derived from an EMBL/GenBank/DDBJ whole genome shotgun (WGS) entry which is preliminary data.</text>
</comment>
<dbReference type="RefSeq" id="XP_040615545.1">
    <property type="nucleotide sequence ID" value="XM_040763717.1"/>
</dbReference>
<dbReference type="VEuPathDB" id="FungiDB:SPBR_05442"/>
<dbReference type="Proteomes" id="UP000031575">
    <property type="component" value="Unassembled WGS sequence"/>
</dbReference>
<reference evidence="1 2" key="1">
    <citation type="journal article" date="2014" name="BMC Genomics">
        <title>Comparative genomics of the major fungal agents of human and animal Sporotrichosis: Sporothrix schenckii and Sporothrix brasiliensis.</title>
        <authorList>
            <person name="Teixeira M.M."/>
            <person name="de Almeida L.G."/>
            <person name="Kubitschek-Barreira P."/>
            <person name="Alves F.L."/>
            <person name="Kioshima E.S."/>
            <person name="Abadio A.K."/>
            <person name="Fernandes L."/>
            <person name="Derengowski L.S."/>
            <person name="Ferreira K.S."/>
            <person name="Souza R.C."/>
            <person name="Ruiz J.C."/>
            <person name="de Andrade N.C."/>
            <person name="Paes H.C."/>
            <person name="Nicola A.M."/>
            <person name="Albuquerque P."/>
            <person name="Gerber A.L."/>
            <person name="Martins V.P."/>
            <person name="Peconick L.D."/>
            <person name="Neto A.V."/>
            <person name="Chaucanez C.B."/>
            <person name="Silva P.A."/>
            <person name="Cunha O.L."/>
            <person name="de Oliveira F.F."/>
            <person name="dos Santos T.C."/>
            <person name="Barros A.L."/>
            <person name="Soares M.A."/>
            <person name="de Oliveira L.M."/>
            <person name="Marini M.M."/>
            <person name="Villalobos-Duno H."/>
            <person name="Cunha M.M."/>
            <person name="de Hoog S."/>
            <person name="da Silveira J.F."/>
            <person name="Henrissat B."/>
            <person name="Nino-Vega G.A."/>
            <person name="Cisalpino P.S."/>
            <person name="Mora-Montes H.M."/>
            <person name="Almeida S.R."/>
            <person name="Stajich J.E."/>
            <person name="Lopes-Bezerra L.M."/>
            <person name="Vasconcelos A.T."/>
            <person name="Felipe M.S."/>
        </authorList>
    </citation>
    <scope>NUCLEOTIDE SEQUENCE [LARGE SCALE GENOMIC DNA]</scope>
    <source>
        <strain evidence="1 2">5110</strain>
    </source>
</reference>
<name>A0A0C2IKN3_9PEZI</name>
<evidence type="ECO:0000313" key="1">
    <source>
        <dbReference type="EMBL" id="KIH87535.1"/>
    </source>
</evidence>
<gene>
    <name evidence="1" type="ORF">SPBR_05442</name>
</gene>